<protein>
    <recommendedName>
        <fullName evidence="3">RloB-like protein</fullName>
    </recommendedName>
</protein>
<sequence>MSRRENSYGRSAGFSSLRRRNILVVSGGQKSEPQYFSGLKLTRGARIRVRCKVDSPLNLVRHAEKVWNQYREEFDTAWCVVDVDNFDISSAVRLAASKNINLAVSDPCFEVWLLLHFADHCGHIADYRAARNLLARHVPGYDKKLNYAAFAPGLDDAIARAKALPPGNPSTGVWRLVEAALNR</sequence>
<proteinExistence type="predicted"/>
<accession>A0A918AKH3</accession>
<dbReference type="Pfam" id="PF13707">
    <property type="entry name" value="RloB"/>
    <property type="match status" value="1"/>
</dbReference>
<dbReference type="Proteomes" id="UP000639606">
    <property type="component" value="Unassembled WGS sequence"/>
</dbReference>
<dbReference type="AlphaFoldDB" id="A0A918AKH3"/>
<evidence type="ECO:0000313" key="1">
    <source>
        <dbReference type="EMBL" id="GGP48612.1"/>
    </source>
</evidence>
<organism evidence="1 2">
    <name type="scientific">Saccharothrix coeruleofusca</name>
    <dbReference type="NCBI Taxonomy" id="33919"/>
    <lineage>
        <taxon>Bacteria</taxon>
        <taxon>Bacillati</taxon>
        <taxon>Actinomycetota</taxon>
        <taxon>Actinomycetes</taxon>
        <taxon>Pseudonocardiales</taxon>
        <taxon>Pseudonocardiaceae</taxon>
        <taxon>Saccharothrix</taxon>
    </lineage>
</organism>
<evidence type="ECO:0000313" key="2">
    <source>
        <dbReference type="Proteomes" id="UP000639606"/>
    </source>
</evidence>
<gene>
    <name evidence="1" type="ORF">GCM10010185_20900</name>
</gene>
<name>A0A918AKH3_9PSEU</name>
<reference evidence="1" key="2">
    <citation type="submission" date="2020-09" db="EMBL/GenBank/DDBJ databases">
        <authorList>
            <person name="Sun Q."/>
            <person name="Ohkuma M."/>
        </authorList>
    </citation>
    <scope>NUCLEOTIDE SEQUENCE</scope>
    <source>
        <strain evidence="1">JCM 3313</strain>
    </source>
</reference>
<comment type="caution">
    <text evidence="1">The sequence shown here is derived from an EMBL/GenBank/DDBJ whole genome shotgun (WGS) entry which is preliminary data.</text>
</comment>
<keyword evidence="2" id="KW-1185">Reference proteome</keyword>
<reference evidence="1" key="1">
    <citation type="journal article" date="2014" name="Int. J. Syst. Evol. Microbiol.">
        <title>Complete genome sequence of Corynebacterium casei LMG S-19264T (=DSM 44701T), isolated from a smear-ripened cheese.</title>
        <authorList>
            <consortium name="US DOE Joint Genome Institute (JGI-PGF)"/>
            <person name="Walter F."/>
            <person name="Albersmeier A."/>
            <person name="Kalinowski J."/>
            <person name="Ruckert C."/>
        </authorList>
    </citation>
    <scope>NUCLEOTIDE SEQUENCE</scope>
    <source>
        <strain evidence="1">JCM 3313</strain>
    </source>
</reference>
<dbReference type="InterPro" id="IPR025591">
    <property type="entry name" value="RloB"/>
</dbReference>
<evidence type="ECO:0008006" key="3">
    <source>
        <dbReference type="Google" id="ProtNLM"/>
    </source>
</evidence>
<dbReference type="EMBL" id="BMRG01000003">
    <property type="protein sequence ID" value="GGP48612.1"/>
    <property type="molecule type" value="Genomic_DNA"/>
</dbReference>
<dbReference type="RefSeq" id="WP_189222987.1">
    <property type="nucleotide sequence ID" value="NZ_BMRG01000003.1"/>
</dbReference>